<accession>A0ACB8C024</accession>
<dbReference type="Proteomes" id="UP000790709">
    <property type="component" value="Unassembled WGS sequence"/>
</dbReference>
<proteinExistence type="predicted"/>
<organism evidence="1 2">
    <name type="scientific">Leucogyrophana mollusca</name>
    <dbReference type="NCBI Taxonomy" id="85980"/>
    <lineage>
        <taxon>Eukaryota</taxon>
        <taxon>Fungi</taxon>
        <taxon>Dikarya</taxon>
        <taxon>Basidiomycota</taxon>
        <taxon>Agaricomycotina</taxon>
        <taxon>Agaricomycetes</taxon>
        <taxon>Agaricomycetidae</taxon>
        <taxon>Boletales</taxon>
        <taxon>Boletales incertae sedis</taxon>
        <taxon>Leucogyrophana</taxon>
    </lineage>
</organism>
<reference evidence="1" key="1">
    <citation type="journal article" date="2021" name="New Phytol.">
        <title>Evolutionary innovations through gain and loss of genes in the ectomycorrhizal Boletales.</title>
        <authorList>
            <person name="Wu G."/>
            <person name="Miyauchi S."/>
            <person name="Morin E."/>
            <person name="Kuo A."/>
            <person name="Drula E."/>
            <person name="Varga T."/>
            <person name="Kohler A."/>
            <person name="Feng B."/>
            <person name="Cao Y."/>
            <person name="Lipzen A."/>
            <person name="Daum C."/>
            <person name="Hundley H."/>
            <person name="Pangilinan J."/>
            <person name="Johnson J."/>
            <person name="Barry K."/>
            <person name="LaButti K."/>
            <person name="Ng V."/>
            <person name="Ahrendt S."/>
            <person name="Min B."/>
            <person name="Choi I.G."/>
            <person name="Park H."/>
            <person name="Plett J.M."/>
            <person name="Magnuson J."/>
            <person name="Spatafora J.W."/>
            <person name="Nagy L.G."/>
            <person name="Henrissat B."/>
            <person name="Grigoriev I.V."/>
            <person name="Yang Z.L."/>
            <person name="Xu J."/>
            <person name="Martin F.M."/>
        </authorList>
    </citation>
    <scope>NUCLEOTIDE SEQUENCE</scope>
    <source>
        <strain evidence="1">KUC20120723A-06</strain>
    </source>
</reference>
<gene>
    <name evidence="1" type="ORF">BV22DRAFT_26758</name>
</gene>
<name>A0ACB8C024_9AGAM</name>
<evidence type="ECO:0000313" key="2">
    <source>
        <dbReference type="Proteomes" id="UP000790709"/>
    </source>
</evidence>
<dbReference type="EMBL" id="MU266328">
    <property type="protein sequence ID" value="KAH7931069.1"/>
    <property type="molecule type" value="Genomic_DNA"/>
</dbReference>
<evidence type="ECO:0000313" key="1">
    <source>
        <dbReference type="EMBL" id="KAH7931069.1"/>
    </source>
</evidence>
<sequence length="542" mass="56840">MKLEASKVFSRVRWICFPLVAGSSATTMSTPTNNFPGAWPESARPSFDSHSSTGDNIQALPPGLLDGGMTGTRSSLTENSSRGLFARSPQATNINNKSQPPPLRILVPPSAYCPFSTDLSIPISPLTLHSSFMSDTSPDPPGTGASSASIPPTPGLVSASSSSPISAGPIVFASPTSSHFPPMPPTPESADTSDGAAVNLSPLGSSPAEPNLRLPALEADQTKEDALKQWETTGATWLADLGGDNERDRIFRRNLYETCGSTTDSSPGSTPALSLSPAISLSPIQMPSLAFSLSSTPASPSSSQLSPSATSSHVCVSSRLALQPTSTAAFPSSVDNFEHWREDADGRLAQAEGADSARVPAAITPINSPSTTHSSDPNETLDANETLQFPDAPPRLPGFISKNFVQRAREFGERVKRLVVRRSTRSQMHVGRGGNGNVSCAHDSGSVILIIAPPPPYEDRSHTPTPPSPEDPSNYAGCQRRPSIASARSLSAVGGRASPGRGQQNGLERTGSTGRNKKSASGTKANRRFSLTVFPGFSTFRK</sequence>
<keyword evidence="2" id="KW-1185">Reference proteome</keyword>
<comment type="caution">
    <text evidence="1">The sequence shown here is derived from an EMBL/GenBank/DDBJ whole genome shotgun (WGS) entry which is preliminary data.</text>
</comment>
<protein>
    <submittedName>
        <fullName evidence="1">Uncharacterized protein</fullName>
    </submittedName>
</protein>